<proteinExistence type="inferred from homology"/>
<dbReference type="HAMAP" id="MF_02126">
    <property type="entry name" value="RF_methyltr_PrmC"/>
    <property type="match status" value="1"/>
</dbReference>
<dbReference type="RefSeq" id="WP_145114437.1">
    <property type="nucleotide sequence ID" value="NZ_CP036349.1"/>
</dbReference>
<comment type="catalytic activity">
    <reaction evidence="4 5">
        <text>L-glutaminyl-[peptide chain release factor] + S-adenosyl-L-methionine = N(5)-methyl-L-glutaminyl-[peptide chain release factor] + S-adenosyl-L-homocysteine + H(+)</text>
        <dbReference type="Rhea" id="RHEA:42896"/>
        <dbReference type="Rhea" id="RHEA-COMP:10271"/>
        <dbReference type="Rhea" id="RHEA-COMP:10272"/>
        <dbReference type="ChEBI" id="CHEBI:15378"/>
        <dbReference type="ChEBI" id="CHEBI:30011"/>
        <dbReference type="ChEBI" id="CHEBI:57856"/>
        <dbReference type="ChEBI" id="CHEBI:59789"/>
        <dbReference type="ChEBI" id="CHEBI:61891"/>
        <dbReference type="EC" id="2.1.1.297"/>
    </reaction>
</comment>
<evidence type="ECO:0000256" key="5">
    <source>
        <dbReference type="HAMAP-Rule" id="MF_02126"/>
    </source>
</evidence>
<dbReference type="GO" id="GO:0032259">
    <property type="term" value="P:methylation"/>
    <property type="evidence" value="ECO:0007669"/>
    <property type="project" value="UniProtKB-KW"/>
</dbReference>
<dbReference type="InterPro" id="IPR007848">
    <property type="entry name" value="Small_mtfrase_dom"/>
</dbReference>
<dbReference type="KEGG" id="bmei:Spa11_34960"/>
<evidence type="ECO:0000313" key="9">
    <source>
        <dbReference type="Proteomes" id="UP000316426"/>
    </source>
</evidence>
<name>A0A518KBV7_9BACT</name>
<evidence type="ECO:0000259" key="6">
    <source>
        <dbReference type="Pfam" id="PF05175"/>
    </source>
</evidence>
<gene>
    <name evidence="5 8" type="primary">prmC</name>
    <name evidence="8" type="ORF">Spa11_34960</name>
</gene>
<sequence>MPNEAPWSVLRLLNWTTDYLKEHGAESPRLDAEVLLAEALGCQRIALYTRFEEVPAEAVRNAFKALVKKRAEGAPVAYLVGRKEFYSLDFHVEEGVLIPRPDTELLVVTVLDLIKSRGNADVMIADIGTGTGAIAVAIAKHAPSSKVVAIDVNPQAVALAKKNAEKYGVADRLAPIESDLFSKVKASRTFDFIVSNPPYVTTNELMNLDPTVRDHEPHLALDGGPEGTSVIERLLALAPERLANGGELLIEISPMIADRVEGLVNDSPGLELVATLKDLSQLPRVTHVRKA</sequence>
<dbReference type="PROSITE" id="PS00092">
    <property type="entry name" value="N6_MTASE"/>
    <property type="match status" value="1"/>
</dbReference>
<dbReference type="InterPro" id="IPR004556">
    <property type="entry name" value="HemK-like"/>
</dbReference>
<dbReference type="InterPro" id="IPR019874">
    <property type="entry name" value="RF_methyltr_PrmC"/>
</dbReference>
<comment type="function">
    <text evidence="5">Methylates the class 1 translation termination release factors RF1/PrfA and RF2/PrfB on the glutamine residue of the universally conserved GGQ motif.</text>
</comment>
<feature type="binding site" evidence="5">
    <location>
        <begin position="196"/>
        <end position="199"/>
    </location>
    <ligand>
        <name>substrate</name>
    </ligand>
</feature>
<feature type="domain" description="Release factor glutamine methyltransferase N-terminal" evidence="7">
    <location>
        <begin position="12"/>
        <end position="81"/>
    </location>
</feature>
<dbReference type="AlphaFoldDB" id="A0A518KBV7"/>
<feature type="binding site" evidence="5">
    <location>
        <begin position="128"/>
        <end position="132"/>
    </location>
    <ligand>
        <name>S-adenosyl-L-methionine</name>
        <dbReference type="ChEBI" id="CHEBI:59789"/>
    </ligand>
</feature>
<dbReference type="GO" id="GO:0102559">
    <property type="term" value="F:peptide chain release factor N(5)-glutamine methyltransferase activity"/>
    <property type="evidence" value="ECO:0007669"/>
    <property type="project" value="UniProtKB-EC"/>
</dbReference>
<evidence type="ECO:0000313" key="8">
    <source>
        <dbReference type="EMBL" id="QDV75282.1"/>
    </source>
</evidence>
<evidence type="ECO:0000256" key="3">
    <source>
        <dbReference type="ARBA" id="ARBA00022691"/>
    </source>
</evidence>
<dbReference type="GO" id="GO:0003676">
    <property type="term" value="F:nucleic acid binding"/>
    <property type="evidence" value="ECO:0007669"/>
    <property type="project" value="InterPro"/>
</dbReference>
<feature type="binding site" evidence="5">
    <location>
        <position position="196"/>
    </location>
    <ligand>
        <name>S-adenosyl-L-methionine</name>
        <dbReference type="ChEBI" id="CHEBI:59789"/>
    </ligand>
</feature>
<comment type="caution">
    <text evidence="5">Lacks conserved residue(s) required for the propagation of feature annotation.</text>
</comment>
<keyword evidence="3 5" id="KW-0949">S-adenosyl-L-methionine</keyword>
<organism evidence="8 9">
    <name type="scientific">Botrimarina mediterranea</name>
    <dbReference type="NCBI Taxonomy" id="2528022"/>
    <lineage>
        <taxon>Bacteria</taxon>
        <taxon>Pseudomonadati</taxon>
        <taxon>Planctomycetota</taxon>
        <taxon>Planctomycetia</taxon>
        <taxon>Pirellulales</taxon>
        <taxon>Lacipirellulaceae</taxon>
        <taxon>Botrimarina</taxon>
    </lineage>
</organism>
<keyword evidence="9" id="KW-1185">Reference proteome</keyword>
<dbReference type="EC" id="2.1.1.297" evidence="5"/>
<accession>A0A518KBV7</accession>
<dbReference type="CDD" id="cd02440">
    <property type="entry name" value="AdoMet_MTases"/>
    <property type="match status" value="1"/>
</dbReference>
<dbReference type="NCBIfam" id="TIGR03534">
    <property type="entry name" value="RF_mod_PrmC"/>
    <property type="match status" value="1"/>
</dbReference>
<dbReference type="InterPro" id="IPR040758">
    <property type="entry name" value="PrmC_N"/>
</dbReference>
<evidence type="ECO:0000259" key="7">
    <source>
        <dbReference type="Pfam" id="PF17827"/>
    </source>
</evidence>
<dbReference type="InterPro" id="IPR029063">
    <property type="entry name" value="SAM-dependent_MTases_sf"/>
</dbReference>
<dbReference type="Proteomes" id="UP000316426">
    <property type="component" value="Chromosome"/>
</dbReference>
<dbReference type="InterPro" id="IPR002052">
    <property type="entry name" value="DNA_methylase_N6_adenine_CS"/>
</dbReference>
<dbReference type="InterPro" id="IPR050320">
    <property type="entry name" value="N5-glutamine_MTase"/>
</dbReference>
<keyword evidence="2 5" id="KW-0808">Transferase</keyword>
<dbReference type="EMBL" id="CP036349">
    <property type="protein sequence ID" value="QDV75282.1"/>
    <property type="molecule type" value="Genomic_DNA"/>
</dbReference>
<dbReference type="NCBIfam" id="TIGR00536">
    <property type="entry name" value="hemK_fam"/>
    <property type="match status" value="1"/>
</dbReference>
<dbReference type="Gene3D" id="1.10.8.10">
    <property type="entry name" value="DNA helicase RuvA subunit, C-terminal domain"/>
    <property type="match status" value="1"/>
</dbReference>
<feature type="binding site" evidence="5">
    <location>
        <position position="151"/>
    </location>
    <ligand>
        <name>S-adenosyl-L-methionine</name>
        <dbReference type="ChEBI" id="CHEBI:59789"/>
    </ligand>
</feature>
<protein>
    <recommendedName>
        <fullName evidence="5">Release factor glutamine methyltransferase</fullName>
        <shortName evidence="5">RF MTase</shortName>
        <ecNumber evidence="5">2.1.1.297</ecNumber>
    </recommendedName>
    <alternativeName>
        <fullName evidence="5">N5-glutamine methyltransferase PrmC</fullName>
    </alternativeName>
    <alternativeName>
        <fullName evidence="5">Protein-(glutamine-N5) MTase PrmC</fullName>
    </alternativeName>
    <alternativeName>
        <fullName evidence="5">Protein-glutamine N-methyltransferase PrmC</fullName>
    </alternativeName>
</protein>
<comment type="similarity">
    <text evidence="5">Belongs to the protein N5-glutamine methyltransferase family. PrmC subfamily.</text>
</comment>
<dbReference type="Gene3D" id="3.40.50.150">
    <property type="entry name" value="Vaccinia Virus protein VP39"/>
    <property type="match status" value="1"/>
</dbReference>
<evidence type="ECO:0000256" key="1">
    <source>
        <dbReference type="ARBA" id="ARBA00022603"/>
    </source>
</evidence>
<keyword evidence="1 5" id="KW-0489">Methyltransferase</keyword>
<dbReference type="SUPFAM" id="SSF53335">
    <property type="entry name" value="S-adenosyl-L-methionine-dependent methyltransferases"/>
    <property type="match status" value="1"/>
</dbReference>
<dbReference type="Pfam" id="PF05175">
    <property type="entry name" value="MTS"/>
    <property type="match status" value="1"/>
</dbReference>
<reference evidence="8 9" key="1">
    <citation type="submission" date="2019-02" db="EMBL/GenBank/DDBJ databases">
        <title>Deep-cultivation of Planctomycetes and their phenomic and genomic characterization uncovers novel biology.</title>
        <authorList>
            <person name="Wiegand S."/>
            <person name="Jogler M."/>
            <person name="Boedeker C."/>
            <person name="Pinto D."/>
            <person name="Vollmers J."/>
            <person name="Rivas-Marin E."/>
            <person name="Kohn T."/>
            <person name="Peeters S.H."/>
            <person name="Heuer A."/>
            <person name="Rast P."/>
            <person name="Oberbeckmann S."/>
            <person name="Bunk B."/>
            <person name="Jeske O."/>
            <person name="Meyerdierks A."/>
            <person name="Storesund J.E."/>
            <person name="Kallscheuer N."/>
            <person name="Luecker S."/>
            <person name="Lage O.M."/>
            <person name="Pohl T."/>
            <person name="Merkel B.J."/>
            <person name="Hornburger P."/>
            <person name="Mueller R.-W."/>
            <person name="Bruemmer F."/>
            <person name="Labrenz M."/>
            <person name="Spormann A.M."/>
            <person name="Op den Camp H."/>
            <person name="Overmann J."/>
            <person name="Amann R."/>
            <person name="Jetten M.S.M."/>
            <person name="Mascher T."/>
            <person name="Medema M.H."/>
            <person name="Devos D.P."/>
            <person name="Kaster A.-K."/>
            <person name="Ovreas L."/>
            <person name="Rohde M."/>
            <person name="Galperin M.Y."/>
            <person name="Jogler C."/>
        </authorList>
    </citation>
    <scope>NUCLEOTIDE SEQUENCE [LARGE SCALE GENOMIC DNA]</scope>
    <source>
        <strain evidence="8 9">Spa11</strain>
    </source>
</reference>
<feature type="domain" description="Methyltransferase small" evidence="6">
    <location>
        <begin position="120"/>
        <end position="204"/>
    </location>
</feature>
<evidence type="ECO:0000256" key="2">
    <source>
        <dbReference type="ARBA" id="ARBA00022679"/>
    </source>
</evidence>
<evidence type="ECO:0000256" key="4">
    <source>
        <dbReference type="ARBA" id="ARBA00048391"/>
    </source>
</evidence>
<dbReference type="Pfam" id="PF17827">
    <property type="entry name" value="PrmC_N"/>
    <property type="match status" value="1"/>
</dbReference>
<dbReference type="PANTHER" id="PTHR18895">
    <property type="entry name" value="HEMK METHYLTRANSFERASE"/>
    <property type="match status" value="1"/>
</dbReference>
<dbReference type="PANTHER" id="PTHR18895:SF74">
    <property type="entry name" value="MTRF1L RELEASE FACTOR GLUTAMINE METHYLTRANSFERASE"/>
    <property type="match status" value="1"/>
</dbReference>